<keyword evidence="3" id="KW-1185">Reference proteome</keyword>
<evidence type="ECO:0000313" key="3">
    <source>
        <dbReference type="Proteomes" id="UP000759131"/>
    </source>
</evidence>
<dbReference type="EMBL" id="CAJPIZ010009915">
    <property type="protein sequence ID" value="CAG2112174.1"/>
    <property type="molecule type" value="Genomic_DNA"/>
</dbReference>
<sequence>MSNRITSKGNHFPVLNVMKCSLNCLLVSYLSCSLLLTIVMAAPEVGPIDTQMGHKLHPNSNSAVSMDKRAAPRQYNFGIGKKSDYSADVMEDNSEDSDEGYGPDYNKRGAEQSR</sequence>
<name>A0A7R9KYE2_9ACAR</name>
<evidence type="ECO:0000256" key="1">
    <source>
        <dbReference type="SAM" id="MobiDB-lite"/>
    </source>
</evidence>
<proteinExistence type="predicted"/>
<organism evidence="2">
    <name type="scientific">Medioppia subpectinata</name>
    <dbReference type="NCBI Taxonomy" id="1979941"/>
    <lineage>
        <taxon>Eukaryota</taxon>
        <taxon>Metazoa</taxon>
        <taxon>Ecdysozoa</taxon>
        <taxon>Arthropoda</taxon>
        <taxon>Chelicerata</taxon>
        <taxon>Arachnida</taxon>
        <taxon>Acari</taxon>
        <taxon>Acariformes</taxon>
        <taxon>Sarcoptiformes</taxon>
        <taxon>Oribatida</taxon>
        <taxon>Brachypylina</taxon>
        <taxon>Oppioidea</taxon>
        <taxon>Oppiidae</taxon>
        <taxon>Medioppia</taxon>
    </lineage>
</organism>
<dbReference type="EMBL" id="OC864490">
    <property type="protein sequence ID" value="CAD7631744.1"/>
    <property type="molecule type" value="Genomic_DNA"/>
</dbReference>
<gene>
    <name evidence="2" type="ORF">OSB1V03_LOCUS12153</name>
</gene>
<dbReference type="AlphaFoldDB" id="A0A7R9KYE2"/>
<feature type="compositionally biased region" description="Acidic residues" evidence="1">
    <location>
        <begin position="89"/>
        <end position="101"/>
    </location>
</feature>
<evidence type="ECO:0000313" key="2">
    <source>
        <dbReference type="EMBL" id="CAD7631744.1"/>
    </source>
</evidence>
<feature type="region of interest" description="Disordered" evidence="1">
    <location>
        <begin position="86"/>
        <end position="114"/>
    </location>
</feature>
<accession>A0A7R9KYE2</accession>
<protein>
    <submittedName>
        <fullName evidence="2">Uncharacterized protein</fullName>
    </submittedName>
</protein>
<feature type="compositionally biased region" description="Basic and acidic residues" evidence="1">
    <location>
        <begin position="105"/>
        <end position="114"/>
    </location>
</feature>
<dbReference type="Proteomes" id="UP000759131">
    <property type="component" value="Unassembled WGS sequence"/>
</dbReference>
<reference evidence="2" key="1">
    <citation type="submission" date="2020-11" db="EMBL/GenBank/DDBJ databases">
        <authorList>
            <person name="Tran Van P."/>
        </authorList>
    </citation>
    <scope>NUCLEOTIDE SEQUENCE</scope>
</reference>